<organism evidence="2 3">
    <name type="scientific">Aspergillus wentii DTO 134E9</name>
    <dbReference type="NCBI Taxonomy" id="1073089"/>
    <lineage>
        <taxon>Eukaryota</taxon>
        <taxon>Fungi</taxon>
        <taxon>Dikarya</taxon>
        <taxon>Ascomycota</taxon>
        <taxon>Pezizomycotina</taxon>
        <taxon>Eurotiomycetes</taxon>
        <taxon>Eurotiomycetidae</taxon>
        <taxon>Eurotiales</taxon>
        <taxon>Aspergillaceae</taxon>
        <taxon>Aspergillus</taxon>
        <taxon>Aspergillus subgen. Cremei</taxon>
    </lineage>
</organism>
<dbReference type="InterPro" id="IPR036865">
    <property type="entry name" value="CRAL-TRIO_dom_sf"/>
</dbReference>
<dbReference type="InterPro" id="IPR001251">
    <property type="entry name" value="CRAL-TRIO_dom"/>
</dbReference>
<dbReference type="CDD" id="cd00170">
    <property type="entry name" value="SEC14"/>
    <property type="match status" value="1"/>
</dbReference>
<dbReference type="RefSeq" id="XP_040689874.1">
    <property type="nucleotide sequence ID" value="XM_040835551.1"/>
</dbReference>
<dbReference type="PANTHER" id="PTHR45657">
    <property type="entry name" value="CRAL-TRIO DOMAIN-CONTAINING PROTEIN YKL091C-RELATED"/>
    <property type="match status" value="1"/>
</dbReference>
<dbReference type="EMBL" id="KV878212">
    <property type="protein sequence ID" value="OJJ36198.1"/>
    <property type="molecule type" value="Genomic_DNA"/>
</dbReference>
<keyword evidence="3" id="KW-1185">Reference proteome</keyword>
<dbReference type="Gene3D" id="3.40.525.10">
    <property type="entry name" value="CRAL-TRIO lipid binding domain"/>
    <property type="match status" value="1"/>
</dbReference>
<dbReference type="InterPro" id="IPR036273">
    <property type="entry name" value="CRAL/TRIO_N_dom_sf"/>
</dbReference>
<proteinExistence type="predicted"/>
<dbReference type="OrthoDB" id="30289at2759"/>
<sequence>MGSVGIEQCQVISIKGLNESEASAFSTFRQLCAEQGLLKKPQGLSKDDVSDGINDDIALLRFLQARKMSPSDALKQFKDAAAFHSEKNVLRLFDLICVEDYEDTRSMYPHWTGRRDKNGYPIMILDAGHLNPTTMAHWRKTRDSPVAKHGTTTDMKQRASIHFDTLTRFIFPLCSAAQDRPDSGLPVTKSTYLVDGTTVSLKQGWDVRDFAQDISWILATCYPETIDHIFVCNVPSYFSMIWNIVKKLVDPATAEKIVILRPSDVYPGLEKYIDRKNIPTKFGGDFPFKNGMLPDLDAGVCQALDWTNAAEGKLPRGPLKWIEDSTGKRKVVATGSVDGVQRTEEVAVLKNQA</sequence>
<evidence type="ECO:0000313" key="2">
    <source>
        <dbReference type="EMBL" id="OJJ36198.1"/>
    </source>
</evidence>
<dbReference type="SUPFAM" id="SSF46938">
    <property type="entry name" value="CRAL/TRIO N-terminal domain"/>
    <property type="match status" value="1"/>
</dbReference>
<dbReference type="InterPro" id="IPR011074">
    <property type="entry name" value="CRAL/TRIO_N_dom"/>
</dbReference>
<reference evidence="3" key="1">
    <citation type="journal article" date="2017" name="Genome Biol.">
        <title>Comparative genomics reveals high biological diversity and specific adaptations in the industrially and medically important fungal genus Aspergillus.</title>
        <authorList>
            <person name="de Vries R.P."/>
            <person name="Riley R."/>
            <person name="Wiebenga A."/>
            <person name="Aguilar-Osorio G."/>
            <person name="Amillis S."/>
            <person name="Uchima C.A."/>
            <person name="Anderluh G."/>
            <person name="Asadollahi M."/>
            <person name="Askin M."/>
            <person name="Barry K."/>
            <person name="Battaglia E."/>
            <person name="Bayram O."/>
            <person name="Benocci T."/>
            <person name="Braus-Stromeyer S.A."/>
            <person name="Caldana C."/>
            <person name="Canovas D."/>
            <person name="Cerqueira G.C."/>
            <person name="Chen F."/>
            <person name="Chen W."/>
            <person name="Choi C."/>
            <person name="Clum A."/>
            <person name="Dos Santos R.A."/>
            <person name="Damasio A.R."/>
            <person name="Diallinas G."/>
            <person name="Emri T."/>
            <person name="Fekete E."/>
            <person name="Flipphi M."/>
            <person name="Freyberg S."/>
            <person name="Gallo A."/>
            <person name="Gournas C."/>
            <person name="Habgood R."/>
            <person name="Hainaut M."/>
            <person name="Harispe M.L."/>
            <person name="Henrissat B."/>
            <person name="Hilden K.S."/>
            <person name="Hope R."/>
            <person name="Hossain A."/>
            <person name="Karabika E."/>
            <person name="Karaffa L."/>
            <person name="Karanyi Z."/>
            <person name="Krasevec N."/>
            <person name="Kuo A."/>
            <person name="Kusch H."/>
            <person name="LaButti K."/>
            <person name="Lagendijk E.L."/>
            <person name="Lapidus A."/>
            <person name="Levasseur A."/>
            <person name="Lindquist E."/>
            <person name="Lipzen A."/>
            <person name="Logrieco A.F."/>
            <person name="MacCabe A."/>
            <person name="Maekelae M.R."/>
            <person name="Malavazi I."/>
            <person name="Melin P."/>
            <person name="Meyer V."/>
            <person name="Mielnichuk N."/>
            <person name="Miskei M."/>
            <person name="Molnar A.P."/>
            <person name="Mule G."/>
            <person name="Ngan C.Y."/>
            <person name="Orejas M."/>
            <person name="Orosz E."/>
            <person name="Ouedraogo J.P."/>
            <person name="Overkamp K.M."/>
            <person name="Park H.-S."/>
            <person name="Perrone G."/>
            <person name="Piumi F."/>
            <person name="Punt P.J."/>
            <person name="Ram A.F."/>
            <person name="Ramon A."/>
            <person name="Rauscher S."/>
            <person name="Record E."/>
            <person name="Riano-Pachon D.M."/>
            <person name="Robert V."/>
            <person name="Roehrig J."/>
            <person name="Ruller R."/>
            <person name="Salamov A."/>
            <person name="Salih N.S."/>
            <person name="Samson R.A."/>
            <person name="Sandor E."/>
            <person name="Sanguinetti M."/>
            <person name="Schuetze T."/>
            <person name="Sepcic K."/>
            <person name="Shelest E."/>
            <person name="Sherlock G."/>
            <person name="Sophianopoulou V."/>
            <person name="Squina F.M."/>
            <person name="Sun H."/>
            <person name="Susca A."/>
            <person name="Todd R.B."/>
            <person name="Tsang A."/>
            <person name="Unkles S.E."/>
            <person name="van de Wiele N."/>
            <person name="van Rossen-Uffink D."/>
            <person name="Oliveira J.V."/>
            <person name="Vesth T.C."/>
            <person name="Visser J."/>
            <person name="Yu J.-H."/>
            <person name="Zhou M."/>
            <person name="Andersen M.R."/>
            <person name="Archer D.B."/>
            <person name="Baker S.E."/>
            <person name="Benoit I."/>
            <person name="Brakhage A.A."/>
            <person name="Braus G.H."/>
            <person name="Fischer R."/>
            <person name="Frisvad J.C."/>
            <person name="Goldman G.H."/>
            <person name="Houbraken J."/>
            <person name="Oakley B."/>
            <person name="Pocsi I."/>
            <person name="Scazzocchio C."/>
            <person name="Seiboth B."/>
            <person name="vanKuyk P.A."/>
            <person name="Wortman J."/>
            <person name="Dyer P.S."/>
            <person name="Grigoriev I.V."/>
        </authorList>
    </citation>
    <scope>NUCLEOTIDE SEQUENCE [LARGE SCALE GENOMIC DNA]</scope>
    <source>
        <strain evidence="3">DTO 134E9</strain>
    </source>
</reference>
<dbReference type="SMART" id="SM01100">
    <property type="entry name" value="CRAL_TRIO_N"/>
    <property type="match status" value="1"/>
</dbReference>
<dbReference type="Gene3D" id="1.10.8.20">
    <property type="entry name" value="N-terminal domain of phosphatidylinositol transfer protein sec14p"/>
    <property type="match status" value="1"/>
</dbReference>
<feature type="domain" description="CRAL-TRIO" evidence="1">
    <location>
        <begin position="100"/>
        <end position="290"/>
    </location>
</feature>
<dbReference type="VEuPathDB" id="FungiDB:ASPWEDRAFT_41410"/>
<accession>A0A1L9RMZ9</accession>
<dbReference type="Proteomes" id="UP000184383">
    <property type="component" value="Unassembled WGS sequence"/>
</dbReference>
<dbReference type="SMART" id="SM00516">
    <property type="entry name" value="SEC14"/>
    <property type="match status" value="1"/>
</dbReference>
<dbReference type="PROSITE" id="PS50191">
    <property type="entry name" value="CRAL_TRIO"/>
    <property type="match status" value="1"/>
</dbReference>
<dbReference type="Pfam" id="PF00650">
    <property type="entry name" value="CRAL_TRIO"/>
    <property type="match status" value="1"/>
</dbReference>
<gene>
    <name evidence="2" type="ORF">ASPWEDRAFT_41410</name>
</gene>
<dbReference type="Pfam" id="PF03765">
    <property type="entry name" value="CRAL_TRIO_N"/>
    <property type="match status" value="1"/>
</dbReference>
<protein>
    <recommendedName>
        <fullName evidence="1">CRAL-TRIO domain-containing protein</fullName>
    </recommendedName>
</protein>
<dbReference type="GeneID" id="63751399"/>
<dbReference type="SUPFAM" id="SSF52087">
    <property type="entry name" value="CRAL/TRIO domain"/>
    <property type="match status" value="1"/>
</dbReference>
<dbReference type="InterPro" id="IPR051026">
    <property type="entry name" value="PI/PC_transfer"/>
</dbReference>
<name>A0A1L9RMZ9_ASPWE</name>
<evidence type="ECO:0000313" key="3">
    <source>
        <dbReference type="Proteomes" id="UP000184383"/>
    </source>
</evidence>
<evidence type="ECO:0000259" key="1">
    <source>
        <dbReference type="PROSITE" id="PS50191"/>
    </source>
</evidence>
<dbReference type="AlphaFoldDB" id="A0A1L9RMZ9"/>
<dbReference type="PANTHER" id="PTHR45657:SF20">
    <property type="entry name" value="CRAL_TRIO DOMAIN PROTEIN (AFU_ORTHOLOGUE AFUA_5G00680)"/>
    <property type="match status" value="1"/>
</dbReference>
<dbReference type="STRING" id="1073089.A0A1L9RMZ9"/>